<comment type="caution">
    <text evidence="9">The sequence shown here is derived from an EMBL/GenBank/DDBJ whole genome shotgun (WGS) entry which is preliminary data.</text>
</comment>
<dbReference type="PANTHER" id="PTHR22726:SF1">
    <property type="entry name" value="METALLOENDOPEPTIDASE OMA1, MITOCHONDRIAL"/>
    <property type="match status" value="1"/>
</dbReference>
<keyword evidence="2" id="KW-0479">Metal-binding</keyword>
<keyword evidence="1 6" id="KW-0645">Protease</keyword>
<evidence type="ECO:0000256" key="5">
    <source>
        <dbReference type="ARBA" id="ARBA00023049"/>
    </source>
</evidence>
<dbReference type="Gene3D" id="3.30.2010.10">
    <property type="entry name" value="Metalloproteases ('zincins'), catalytic domain"/>
    <property type="match status" value="1"/>
</dbReference>
<organism evidence="9">
    <name type="scientific">Hellea balneolensis</name>
    <dbReference type="NCBI Taxonomy" id="287478"/>
    <lineage>
        <taxon>Bacteria</taxon>
        <taxon>Pseudomonadati</taxon>
        <taxon>Pseudomonadota</taxon>
        <taxon>Alphaproteobacteria</taxon>
        <taxon>Maricaulales</taxon>
        <taxon>Robiginitomaculaceae</taxon>
        <taxon>Hellea</taxon>
    </lineage>
</organism>
<dbReference type="CDD" id="cd07331">
    <property type="entry name" value="M48C_Oma1_like"/>
    <property type="match status" value="1"/>
</dbReference>
<evidence type="ECO:0000256" key="4">
    <source>
        <dbReference type="ARBA" id="ARBA00022833"/>
    </source>
</evidence>
<evidence type="ECO:0000259" key="8">
    <source>
        <dbReference type="Pfam" id="PF01435"/>
    </source>
</evidence>
<dbReference type="InterPro" id="IPR051156">
    <property type="entry name" value="Mito/Outer_Membr_Metalloprot"/>
</dbReference>
<dbReference type="Proteomes" id="UP000885830">
    <property type="component" value="Unassembled WGS sequence"/>
</dbReference>
<keyword evidence="7" id="KW-1133">Transmembrane helix</keyword>
<comment type="similarity">
    <text evidence="6">Belongs to the peptidase M48 family.</text>
</comment>
<comment type="cofactor">
    <cofactor evidence="6">
        <name>Zn(2+)</name>
        <dbReference type="ChEBI" id="CHEBI:29105"/>
    </cofactor>
    <text evidence="6">Binds 1 zinc ion per subunit.</text>
</comment>
<keyword evidence="3 6" id="KW-0378">Hydrolase</keyword>
<dbReference type="PANTHER" id="PTHR22726">
    <property type="entry name" value="METALLOENDOPEPTIDASE OMA1"/>
    <property type="match status" value="1"/>
</dbReference>
<dbReference type="Pfam" id="PF01435">
    <property type="entry name" value="Peptidase_M48"/>
    <property type="match status" value="1"/>
</dbReference>
<dbReference type="GO" id="GO:0004222">
    <property type="term" value="F:metalloendopeptidase activity"/>
    <property type="evidence" value="ECO:0007669"/>
    <property type="project" value="InterPro"/>
</dbReference>
<dbReference type="EMBL" id="DRMJ01000282">
    <property type="protein sequence ID" value="HHL43062.1"/>
    <property type="molecule type" value="Genomic_DNA"/>
</dbReference>
<protein>
    <submittedName>
        <fullName evidence="9">M48 family peptidase</fullName>
    </submittedName>
</protein>
<feature type="domain" description="Peptidase M48" evidence="8">
    <location>
        <begin position="92"/>
        <end position="275"/>
    </location>
</feature>
<dbReference type="GO" id="GO:0016020">
    <property type="term" value="C:membrane"/>
    <property type="evidence" value="ECO:0007669"/>
    <property type="project" value="TreeGrafter"/>
</dbReference>
<keyword evidence="5 6" id="KW-0482">Metalloprotease</keyword>
<accession>A0A7C5QWB1</accession>
<name>A0A7C5QWB1_9PROT</name>
<reference evidence="9" key="1">
    <citation type="journal article" date="2020" name="mSystems">
        <title>Genome- and Community-Level Interaction Insights into Carbon Utilization and Element Cycling Functions of Hydrothermarchaeota in Hydrothermal Sediment.</title>
        <authorList>
            <person name="Zhou Z."/>
            <person name="Liu Y."/>
            <person name="Xu W."/>
            <person name="Pan J."/>
            <person name="Luo Z.H."/>
            <person name="Li M."/>
        </authorList>
    </citation>
    <scope>NUCLEOTIDE SEQUENCE [LARGE SCALE GENOMIC DNA]</scope>
    <source>
        <strain evidence="9">HyVt-485</strain>
    </source>
</reference>
<dbReference type="InterPro" id="IPR001915">
    <property type="entry name" value="Peptidase_M48"/>
</dbReference>
<keyword evidence="4 6" id="KW-0862">Zinc</keyword>
<sequence>MRGLGRGTRRGATGRRTLGRRGGGFRWKIMLIFAIGAGFYYMANQKTVPFTGRKQLRTMKPAQEMQLGLQSYKRILSDSRGQVQTRGPIVDKVREIGYKLARAAKPEDPGFEWAFNVIDSRQVNAFALPGGYTAVYTGIIPVAANDDGLAAIMGHEIGHALAHHGSERMAQQNFQRIVGAGVSVSAGGMDVGAQRAVMGVFGGISKYGYALPFSRSHESEADYIGLILMARACYDPREAPRLWQRMKQASGGRAPPEFSSTHPSAETRIAQFQKWMGEAIDVYNQHCPTPLQ</sequence>
<proteinExistence type="inferred from homology"/>
<dbReference type="AlphaFoldDB" id="A0A7C5QWB1"/>
<evidence type="ECO:0000313" key="9">
    <source>
        <dbReference type="EMBL" id="HHL43062.1"/>
    </source>
</evidence>
<evidence type="ECO:0000256" key="1">
    <source>
        <dbReference type="ARBA" id="ARBA00022670"/>
    </source>
</evidence>
<evidence type="ECO:0000256" key="2">
    <source>
        <dbReference type="ARBA" id="ARBA00022723"/>
    </source>
</evidence>
<feature type="transmembrane region" description="Helical" evidence="7">
    <location>
        <begin position="25"/>
        <end position="43"/>
    </location>
</feature>
<keyword evidence="7" id="KW-0812">Transmembrane</keyword>
<evidence type="ECO:0000256" key="6">
    <source>
        <dbReference type="RuleBase" id="RU003983"/>
    </source>
</evidence>
<evidence type="ECO:0000256" key="3">
    <source>
        <dbReference type="ARBA" id="ARBA00022801"/>
    </source>
</evidence>
<dbReference type="GO" id="GO:0046872">
    <property type="term" value="F:metal ion binding"/>
    <property type="evidence" value="ECO:0007669"/>
    <property type="project" value="UniProtKB-KW"/>
</dbReference>
<evidence type="ECO:0000256" key="7">
    <source>
        <dbReference type="SAM" id="Phobius"/>
    </source>
</evidence>
<dbReference type="GO" id="GO:0051603">
    <property type="term" value="P:proteolysis involved in protein catabolic process"/>
    <property type="evidence" value="ECO:0007669"/>
    <property type="project" value="TreeGrafter"/>
</dbReference>
<gene>
    <name evidence="9" type="ORF">ENJ42_05545</name>
</gene>
<keyword evidence="7" id="KW-0472">Membrane</keyword>